<evidence type="ECO:0000256" key="1">
    <source>
        <dbReference type="SAM" id="MobiDB-lite"/>
    </source>
</evidence>
<dbReference type="HOGENOM" id="CLU_1440985_0_0_1"/>
<dbReference type="GeneID" id="9379812"/>
<dbReference type="VEuPathDB" id="FungiDB:CC1G_13907"/>
<protein>
    <submittedName>
        <fullName evidence="2">Uncharacterized protein</fullName>
    </submittedName>
</protein>
<proteinExistence type="predicted"/>
<accession>D6RKX5</accession>
<dbReference type="InParanoid" id="D6RKX5"/>
<dbReference type="KEGG" id="cci:CC1G_13907"/>
<evidence type="ECO:0000313" key="3">
    <source>
        <dbReference type="Proteomes" id="UP000001861"/>
    </source>
</evidence>
<name>D6RKX5_COPC7</name>
<feature type="compositionally biased region" description="Low complexity" evidence="1">
    <location>
        <begin position="26"/>
        <end position="41"/>
    </location>
</feature>
<dbReference type="EMBL" id="AACS02000002">
    <property type="protein sequence ID" value="EFI28373.1"/>
    <property type="molecule type" value="Genomic_DNA"/>
</dbReference>
<keyword evidence="3" id="KW-1185">Reference proteome</keyword>
<dbReference type="AlphaFoldDB" id="D6RKX5"/>
<feature type="region of interest" description="Disordered" evidence="1">
    <location>
        <begin position="109"/>
        <end position="145"/>
    </location>
</feature>
<organism evidence="2 3">
    <name type="scientific">Coprinopsis cinerea (strain Okayama-7 / 130 / ATCC MYA-4618 / FGSC 9003)</name>
    <name type="common">Inky cap fungus</name>
    <name type="synonym">Hormographiella aspergillata</name>
    <dbReference type="NCBI Taxonomy" id="240176"/>
    <lineage>
        <taxon>Eukaryota</taxon>
        <taxon>Fungi</taxon>
        <taxon>Dikarya</taxon>
        <taxon>Basidiomycota</taxon>
        <taxon>Agaricomycotina</taxon>
        <taxon>Agaricomycetes</taxon>
        <taxon>Agaricomycetidae</taxon>
        <taxon>Agaricales</taxon>
        <taxon>Agaricineae</taxon>
        <taxon>Psathyrellaceae</taxon>
        <taxon>Coprinopsis</taxon>
    </lineage>
</organism>
<dbReference type="RefSeq" id="XP_002911867.1">
    <property type="nucleotide sequence ID" value="XM_002911821.1"/>
</dbReference>
<reference evidence="2 3" key="1">
    <citation type="journal article" date="2010" name="Proc. Natl. Acad. Sci. U.S.A.">
        <title>Insights into evolution of multicellular fungi from the assembled chromosomes of the mushroom Coprinopsis cinerea (Coprinus cinereus).</title>
        <authorList>
            <person name="Stajich J.E."/>
            <person name="Wilke S.K."/>
            <person name="Ahren D."/>
            <person name="Au C.H."/>
            <person name="Birren B.W."/>
            <person name="Borodovsky M."/>
            <person name="Burns C."/>
            <person name="Canback B."/>
            <person name="Casselton L.A."/>
            <person name="Cheng C.K."/>
            <person name="Deng J."/>
            <person name="Dietrich F.S."/>
            <person name="Fargo D.C."/>
            <person name="Farman M.L."/>
            <person name="Gathman A.C."/>
            <person name="Goldberg J."/>
            <person name="Guigo R."/>
            <person name="Hoegger P.J."/>
            <person name="Hooker J.B."/>
            <person name="Huggins A."/>
            <person name="James T.Y."/>
            <person name="Kamada T."/>
            <person name="Kilaru S."/>
            <person name="Kodira C."/>
            <person name="Kues U."/>
            <person name="Kupfer D."/>
            <person name="Kwan H.S."/>
            <person name="Lomsadze A."/>
            <person name="Li W."/>
            <person name="Lilly W.W."/>
            <person name="Ma L.J."/>
            <person name="Mackey A.J."/>
            <person name="Manning G."/>
            <person name="Martin F."/>
            <person name="Muraguchi H."/>
            <person name="Natvig D.O."/>
            <person name="Palmerini H."/>
            <person name="Ramesh M.A."/>
            <person name="Rehmeyer C.J."/>
            <person name="Roe B.A."/>
            <person name="Shenoy N."/>
            <person name="Stanke M."/>
            <person name="Ter-Hovhannisyan V."/>
            <person name="Tunlid A."/>
            <person name="Velagapudi R."/>
            <person name="Vision T.J."/>
            <person name="Zeng Q."/>
            <person name="Zolan M.E."/>
            <person name="Pukkila P.J."/>
        </authorList>
    </citation>
    <scope>NUCLEOTIDE SEQUENCE [LARGE SCALE GENOMIC DNA]</scope>
    <source>
        <strain evidence="3">Okayama-7 / 130 / ATCC MYA-4618 / FGSC 9003</strain>
    </source>
</reference>
<comment type="caution">
    <text evidence="2">The sequence shown here is derived from an EMBL/GenBank/DDBJ whole genome shotgun (WGS) entry which is preliminary data.</text>
</comment>
<feature type="compositionally biased region" description="Polar residues" evidence="1">
    <location>
        <begin position="115"/>
        <end position="126"/>
    </location>
</feature>
<feature type="region of interest" description="Disordered" evidence="1">
    <location>
        <begin position="1"/>
        <end position="62"/>
    </location>
</feature>
<evidence type="ECO:0000313" key="2">
    <source>
        <dbReference type="EMBL" id="EFI28373.1"/>
    </source>
</evidence>
<sequence>MDAFDGELSDVEESQATQLLLDIVPRKSPSPGLPSKGSSKPTAVQPAGADISVDSHNSSRISTSIPTYHFHGLATTQTETDLTMEDHNGGSQKENIQAPVGAAEIQQVEGGSRAVQGQATPSISKSGHNKASHSVSHSKDTERETYRTVFSTITVKLGETVAQVLDAPETQQLGGIIKSKAYKVPDPS</sequence>
<dbReference type="Proteomes" id="UP000001861">
    <property type="component" value="Unassembled WGS sequence"/>
</dbReference>
<feature type="compositionally biased region" description="Acidic residues" evidence="1">
    <location>
        <begin position="1"/>
        <end position="13"/>
    </location>
</feature>
<gene>
    <name evidence="2" type="ORF">CC1G_13907</name>
</gene>